<dbReference type="InterPro" id="IPR000847">
    <property type="entry name" value="LysR_HTH_N"/>
</dbReference>
<sequence length="376" mass="42686">MDATLKPAPRASIKITQRLAAWGAVVVFIRRSSLIMCRYFLSLRLATVEGLVVKRLYVWRIAGKMMKRVERIDRVELMRTFVRIVESGSLSGAARLLATSQATVSRRLQSLETLLGVRLLLRTTHATKLTDDGERCYQHARRVIDSWLALEDEIGQTEDEPVGVLRVRAPHAFGQDQLLRPLTEFLQRYPQLSVEWMLNDKSVDFLSDNLDCAIRVGAEVDPATVSVLLAEVPRCVVASPALLDQFAPVHTPEDLQALPWIAISTFYQRHVELWDDLAQVKRISIAPRLSTDSLHVARNTALTGLGVAMVSSWTVKQDIQDGRLVHLLPQWQPAALPVHLVYPWSRYYPARLRRFLEMMKRVMPDIAGMRKPAREQ</sequence>
<proteinExistence type="inferred from homology"/>
<dbReference type="PROSITE" id="PS50931">
    <property type="entry name" value="HTH_LYSR"/>
    <property type="match status" value="1"/>
</dbReference>
<evidence type="ECO:0000259" key="5">
    <source>
        <dbReference type="PROSITE" id="PS50931"/>
    </source>
</evidence>
<comment type="similarity">
    <text evidence="1">Belongs to the LysR transcriptional regulatory family.</text>
</comment>
<dbReference type="SUPFAM" id="SSF53850">
    <property type="entry name" value="Periplasmic binding protein-like II"/>
    <property type="match status" value="1"/>
</dbReference>
<dbReference type="KEGG" id="eec:EcWSU1_01676"/>
<dbReference type="eggNOG" id="COG0583">
    <property type="taxonomic scope" value="Bacteria"/>
</dbReference>
<dbReference type="GO" id="GO:0043565">
    <property type="term" value="F:sequence-specific DNA binding"/>
    <property type="evidence" value="ECO:0007669"/>
    <property type="project" value="TreeGrafter"/>
</dbReference>
<evidence type="ECO:0000256" key="4">
    <source>
        <dbReference type="ARBA" id="ARBA00023163"/>
    </source>
</evidence>
<dbReference type="PANTHER" id="PTHR30537">
    <property type="entry name" value="HTH-TYPE TRANSCRIPTIONAL REGULATOR"/>
    <property type="match status" value="1"/>
</dbReference>
<feature type="domain" description="HTH lysR-type" evidence="5">
    <location>
        <begin position="73"/>
        <end position="130"/>
    </location>
</feature>
<dbReference type="Gene3D" id="1.10.10.10">
    <property type="entry name" value="Winged helix-like DNA-binding domain superfamily/Winged helix DNA-binding domain"/>
    <property type="match status" value="1"/>
</dbReference>
<dbReference type="AlphaFoldDB" id="G8LJJ6"/>
<dbReference type="GO" id="GO:0003700">
    <property type="term" value="F:DNA-binding transcription factor activity"/>
    <property type="evidence" value="ECO:0007669"/>
    <property type="project" value="InterPro"/>
</dbReference>
<dbReference type="EMBL" id="CP002886">
    <property type="protein sequence ID" value="AEW73115.1"/>
    <property type="molecule type" value="Genomic_DNA"/>
</dbReference>
<accession>G8LJJ6</accession>
<gene>
    <name evidence="6" type="primary">ttdR</name>
    <name evidence="6" type="ORF">EcWSU1_01676</name>
</gene>
<dbReference type="PANTHER" id="PTHR30537:SF5">
    <property type="entry name" value="HTH-TYPE TRANSCRIPTIONAL ACTIVATOR TTDR-RELATED"/>
    <property type="match status" value="1"/>
</dbReference>
<reference evidence="6 7" key="1">
    <citation type="journal article" date="2011" name="Stand. Genomic Sci.">
        <title>Complete genome of the onion pathogen Enterobacter cloacae EcWSU1.</title>
        <authorList>
            <person name="Humann J.L."/>
            <person name="Wildung M."/>
            <person name="Cheng C.H."/>
            <person name="Lee T."/>
            <person name="Stewart J.E."/>
            <person name="Drew J.C."/>
            <person name="Triplett E.W."/>
            <person name="Main D."/>
            <person name="Schroeder B.K."/>
        </authorList>
    </citation>
    <scope>NUCLEOTIDE SEQUENCE [LARGE SCALE GENOMIC DNA]</scope>
    <source>
        <strain evidence="6 7">EcWSU1</strain>
    </source>
</reference>
<dbReference type="Pfam" id="PF03466">
    <property type="entry name" value="LysR_substrate"/>
    <property type="match status" value="1"/>
</dbReference>
<organism evidence="6 7">
    <name type="scientific">Enterobacter ludwigii</name>
    <dbReference type="NCBI Taxonomy" id="299767"/>
    <lineage>
        <taxon>Bacteria</taxon>
        <taxon>Pseudomonadati</taxon>
        <taxon>Pseudomonadota</taxon>
        <taxon>Gammaproteobacteria</taxon>
        <taxon>Enterobacterales</taxon>
        <taxon>Enterobacteriaceae</taxon>
        <taxon>Enterobacter</taxon>
        <taxon>Enterobacter cloacae complex</taxon>
    </lineage>
</organism>
<dbReference type="CDD" id="cd08422">
    <property type="entry name" value="PBP2_CrgA_like"/>
    <property type="match status" value="1"/>
</dbReference>
<dbReference type="InterPro" id="IPR058163">
    <property type="entry name" value="LysR-type_TF_proteobact-type"/>
</dbReference>
<evidence type="ECO:0000256" key="2">
    <source>
        <dbReference type="ARBA" id="ARBA00023015"/>
    </source>
</evidence>
<dbReference type="FunFam" id="1.10.10.10:FF:000001">
    <property type="entry name" value="LysR family transcriptional regulator"/>
    <property type="match status" value="1"/>
</dbReference>
<evidence type="ECO:0000313" key="6">
    <source>
        <dbReference type="EMBL" id="AEW73115.1"/>
    </source>
</evidence>
<evidence type="ECO:0000256" key="1">
    <source>
        <dbReference type="ARBA" id="ARBA00009437"/>
    </source>
</evidence>
<dbReference type="InterPro" id="IPR036390">
    <property type="entry name" value="WH_DNA-bd_sf"/>
</dbReference>
<dbReference type="HOGENOM" id="CLU_039613_16_2_6"/>
<dbReference type="SUPFAM" id="SSF46785">
    <property type="entry name" value="Winged helix' DNA-binding domain"/>
    <property type="match status" value="1"/>
</dbReference>
<keyword evidence="3" id="KW-0238">DNA-binding</keyword>
<evidence type="ECO:0000313" key="7">
    <source>
        <dbReference type="Proteomes" id="UP000007838"/>
    </source>
</evidence>
<dbReference type="InterPro" id="IPR005119">
    <property type="entry name" value="LysR_subst-bd"/>
</dbReference>
<name>G8LJJ6_9ENTR</name>
<keyword evidence="4" id="KW-0804">Transcription</keyword>
<protein>
    <submittedName>
        <fullName evidence="6">HTH-type transcriptional activator ttdR</fullName>
    </submittedName>
</protein>
<evidence type="ECO:0000256" key="3">
    <source>
        <dbReference type="ARBA" id="ARBA00023125"/>
    </source>
</evidence>
<dbReference type="Proteomes" id="UP000007838">
    <property type="component" value="Chromosome"/>
</dbReference>
<dbReference type="Gene3D" id="3.40.190.290">
    <property type="match status" value="1"/>
</dbReference>
<dbReference type="InterPro" id="IPR036388">
    <property type="entry name" value="WH-like_DNA-bd_sf"/>
</dbReference>
<dbReference type="GO" id="GO:0006351">
    <property type="term" value="P:DNA-templated transcription"/>
    <property type="evidence" value="ECO:0007669"/>
    <property type="project" value="TreeGrafter"/>
</dbReference>
<keyword evidence="2" id="KW-0805">Transcription regulation</keyword>
<dbReference type="Pfam" id="PF00126">
    <property type="entry name" value="HTH_1"/>
    <property type="match status" value="1"/>
</dbReference>